<dbReference type="PANTHER" id="PTHR23140:SF0">
    <property type="entry name" value="U2 SNRNP-ASSOCIATED SURP MOTIF-CONTAINING PROTEIN"/>
    <property type="match status" value="1"/>
</dbReference>
<accession>A0A2Z7D1K1</accession>
<evidence type="ECO:0000313" key="6">
    <source>
        <dbReference type="Proteomes" id="UP000250235"/>
    </source>
</evidence>
<feature type="region of interest" description="Disordered" evidence="3">
    <location>
        <begin position="57"/>
        <end position="94"/>
    </location>
</feature>
<keyword evidence="2" id="KW-0694">RNA-binding</keyword>
<dbReference type="PANTHER" id="PTHR23140">
    <property type="entry name" value="RNA PROCESSING PROTEIN LD23810P"/>
    <property type="match status" value="1"/>
</dbReference>
<gene>
    <name evidence="5" type="ORF">F511_01818</name>
</gene>
<evidence type="ECO:0000313" key="5">
    <source>
        <dbReference type="EMBL" id="KZV51026.1"/>
    </source>
</evidence>
<organism evidence="5 6">
    <name type="scientific">Dorcoceras hygrometricum</name>
    <dbReference type="NCBI Taxonomy" id="472368"/>
    <lineage>
        <taxon>Eukaryota</taxon>
        <taxon>Viridiplantae</taxon>
        <taxon>Streptophyta</taxon>
        <taxon>Embryophyta</taxon>
        <taxon>Tracheophyta</taxon>
        <taxon>Spermatophyta</taxon>
        <taxon>Magnoliopsida</taxon>
        <taxon>eudicotyledons</taxon>
        <taxon>Gunneridae</taxon>
        <taxon>Pentapetalae</taxon>
        <taxon>asterids</taxon>
        <taxon>lamiids</taxon>
        <taxon>Lamiales</taxon>
        <taxon>Gesneriaceae</taxon>
        <taxon>Didymocarpoideae</taxon>
        <taxon>Trichosporeae</taxon>
        <taxon>Loxocarpinae</taxon>
        <taxon>Dorcoceras</taxon>
    </lineage>
</organism>
<dbReference type="EMBL" id="KQ992022">
    <property type="protein sequence ID" value="KZV51026.1"/>
    <property type="molecule type" value="Genomic_DNA"/>
</dbReference>
<dbReference type="GO" id="GO:0006397">
    <property type="term" value="P:mRNA processing"/>
    <property type="evidence" value="ECO:0007669"/>
    <property type="project" value="UniProtKB-KW"/>
</dbReference>
<dbReference type="GO" id="GO:0003723">
    <property type="term" value="F:RNA binding"/>
    <property type="evidence" value="ECO:0007669"/>
    <property type="project" value="UniProtKB-KW"/>
</dbReference>
<evidence type="ECO:0000256" key="2">
    <source>
        <dbReference type="ARBA" id="ARBA00022884"/>
    </source>
</evidence>
<dbReference type="InterPro" id="IPR006569">
    <property type="entry name" value="CID_dom"/>
</dbReference>
<keyword evidence="6" id="KW-1185">Reference proteome</keyword>
<dbReference type="InterPro" id="IPR008942">
    <property type="entry name" value="ENTH_VHS"/>
</dbReference>
<dbReference type="OrthoDB" id="377209at2759"/>
<sequence>MTATTRSEADWVAWERLKIESREHMNKLREDTNAVMAILVKMNKSLSHLSAELKLLGPAKGDRGGVGEGEIGDGERADSERQEPGDERNNVEEQGELINSTMELAHSEEEEGLLSTRTGNANYRWGKRQSREDEFMGRAHTVEGDKVGRMQAQERNRQAQQLHRQAVGSCTAKGRNIIQTMVLRGPQLDLPPSSLNAKNFFESSSARFIKSIGAPWFTLWKKPYSEQASLMISLALFLPYFEIHRLRSARIHMEGPAVHVSQWVKSRPPDWNCYGWEKGQSEEERRGEAQVQERTKDTLMRWRTEPLIMITGSGRWIPPPLLIAKGAEHEKEAASTYAAGKSKRLEVERTLTDAQRDEFEDMLRGLTLERSQIKDAMGFALDNADAAGEIVEVLTESMTLKETPIPTKVARLMLVSDILHNSSAPVKNASAYRTKFEATLPDIMESFNDLYRSVTGRITAEALKERVLRVLQVWADWFLFSDTFVNGLRATFLSAGNSGVIPFHSICGDAPELERKSGPAETSDVEKINSASDSLNPALDLSLALAFQEKSNDPRITSIVERRAAHGELELTSLLQDKEERRVHGLERWLQLCILGLHYIAGGGSEDRTQNHASIGPMERIDIIGDMNSKRGECGHRIWAKLTGHAVSPAIALGECQVGARKGLNKISGEKSGLVQFHASQLKKAMGNDFQSQDILFALEQDLTLSCEPLTVLARGQKKKAGTSIPQVLVQWENRALEEATWEDTEDFHSQFPSTSLEDKAEIESGVLLWAKLLMAQINGLGPRIGAG</sequence>
<keyword evidence="1" id="KW-0507">mRNA processing</keyword>
<evidence type="ECO:0000256" key="3">
    <source>
        <dbReference type="SAM" id="MobiDB-lite"/>
    </source>
</evidence>
<name>A0A2Z7D1K1_9LAMI</name>
<dbReference type="Gene3D" id="1.25.40.90">
    <property type="match status" value="1"/>
</dbReference>
<dbReference type="Proteomes" id="UP000250235">
    <property type="component" value="Unassembled WGS sequence"/>
</dbReference>
<protein>
    <recommendedName>
        <fullName evidence="4">CID domain-containing protein</fullName>
    </recommendedName>
</protein>
<proteinExistence type="predicted"/>
<evidence type="ECO:0000256" key="1">
    <source>
        <dbReference type="ARBA" id="ARBA00022664"/>
    </source>
</evidence>
<dbReference type="InterPro" id="IPR051485">
    <property type="entry name" value="SR-CTD_assoc_factor"/>
</dbReference>
<dbReference type="PROSITE" id="PS51391">
    <property type="entry name" value="CID"/>
    <property type="match status" value="1"/>
</dbReference>
<dbReference type="SMART" id="SM00582">
    <property type="entry name" value="RPR"/>
    <property type="match status" value="1"/>
</dbReference>
<evidence type="ECO:0000259" key="4">
    <source>
        <dbReference type="PROSITE" id="PS51391"/>
    </source>
</evidence>
<dbReference type="SUPFAM" id="SSF48464">
    <property type="entry name" value="ENTH/VHS domain"/>
    <property type="match status" value="1"/>
</dbReference>
<feature type="domain" description="CID" evidence="4">
    <location>
        <begin position="351"/>
        <end position="496"/>
    </location>
</feature>
<dbReference type="GO" id="GO:0005634">
    <property type="term" value="C:nucleus"/>
    <property type="evidence" value="ECO:0007669"/>
    <property type="project" value="TreeGrafter"/>
</dbReference>
<feature type="compositionally biased region" description="Basic and acidic residues" evidence="3">
    <location>
        <begin position="73"/>
        <end position="91"/>
    </location>
</feature>
<dbReference type="AlphaFoldDB" id="A0A2Z7D1K1"/>
<dbReference type="Pfam" id="PF04818">
    <property type="entry name" value="CID"/>
    <property type="match status" value="1"/>
</dbReference>
<reference evidence="5 6" key="1">
    <citation type="journal article" date="2015" name="Proc. Natl. Acad. Sci. U.S.A.">
        <title>The resurrection genome of Boea hygrometrica: A blueprint for survival of dehydration.</title>
        <authorList>
            <person name="Xiao L."/>
            <person name="Yang G."/>
            <person name="Zhang L."/>
            <person name="Yang X."/>
            <person name="Zhao S."/>
            <person name="Ji Z."/>
            <person name="Zhou Q."/>
            <person name="Hu M."/>
            <person name="Wang Y."/>
            <person name="Chen M."/>
            <person name="Xu Y."/>
            <person name="Jin H."/>
            <person name="Xiao X."/>
            <person name="Hu G."/>
            <person name="Bao F."/>
            <person name="Hu Y."/>
            <person name="Wan P."/>
            <person name="Li L."/>
            <person name="Deng X."/>
            <person name="Kuang T."/>
            <person name="Xiang C."/>
            <person name="Zhu J.K."/>
            <person name="Oliver M.J."/>
            <person name="He Y."/>
        </authorList>
    </citation>
    <scope>NUCLEOTIDE SEQUENCE [LARGE SCALE GENOMIC DNA]</scope>
    <source>
        <strain evidence="6">cv. XS01</strain>
    </source>
</reference>